<dbReference type="InterPro" id="IPR036388">
    <property type="entry name" value="WH-like_DNA-bd_sf"/>
</dbReference>
<keyword evidence="2" id="KW-0238">DNA-binding</keyword>
<gene>
    <name evidence="6" type="ORF">RB614_09660</name>
</gene>
<evidence type="ECO:0000256" key="3">
    <source>
        <dbReference type="ARBA" id="ARBA00023163"/>
    </source>
</evidence>
<dbReference type="Pfam" id="PF09339">
    <property type="entry name" value="HTH_IclR"/>
    <property type="match status" value="1"/>
</dbReference>
<dbReference type="Gene3D" id="1.10.10.10">
    <property type="entry name" value="Winged helix-like DNA-binding domain superfamily/Winged helix DNA-binding domain"/>
    <property type="match status" value="1"/>
</dbReference>
<comment type="caution">
    <text evidence="6">The sequence shown here is derived from an EMBL/GenBank/DDBJ whole genome shotgun (WGS) entry which is preliminary data.</text>
</comment>
<dbReference type="SUPFAM" id="SSF46785">
    <property type="entry name" value="Winged helix' DNA-binding domain"/>
    <property type="match status" value="1"/>
</dbReference>
<proteinExistence type="predicted"/>
<reference evidence="6 7" key="1">
    <citation type="submission" date="2023-08" db="EMBL/GenBank/DDBJ databases">
        <title>Phytohabitans sansha sp. nov., isolated from marine sediment.</title>
        <authorList>
            <person name="Zhao Y."/>
            <person name="Yi K."/>
        </authorList>
    </citation>
    <scope>NUCLEOTIDE SEQUENCE [LARGE SCALE GENOMIC DNA]</scope>
    <source>
        <strain evidence="6 7">ZYX-F-186</strain>
    </source>
</reference>
<name>A0ABU0ZCI9_9ACTN</name>
<keyword evidence="7" id="KW-1185">Reference proteome</keyword>
<accession>A0ABU0ZCI9</accession>
<feature type="domain" description="IclR-ED" evidence="5">
    <location>
        <begin position="65"/>
        <end position="248"/>
    </location>
</feature>
<feature type="domain" description="HTH iclR-type" evidence="4">
    <location>
        <begin position="6"/>
        <end position="69"/>
    </location>
</feature>
<dbReference type="InterPro" id="IPR029016">
    <property type="entry name" value="GAF-like_dom_sf"/>
</dbReference>
<dbReference type="PANTHER" id="PTHR30136">
    <property type="entry name" value="HELIX-TURN-HELIX TRANSCRIPTIONAL REGULATOR, ICLR FAMILY"/>
    <property type="match status" value="1"/>
</dbReference>
<dbReference type="RefSeq" id="WP_308712054.1">
    <property type="nucleotide sequence ID" value="NZ_JAVHUY010000007.1"/>
</dbReference>
<dbReference type="Gene3D" id="3.30.450.40">
    <property type="match status" value="1"/>
</dbReference>
<dbReference type="InterPro" id="IPR050707">
    <property type="entry name" value="HTH_MetabolicPath_Reg"/>
</dbReference>
<organism evidence="6 7">
    <name type="scientific">Phytohabitans maris</name>
    <dbReference type="NCBI Taxonomy" id="3071409"/>
    <lineage>
        <taxon>Bacteria</taxon>
        <taxon>Bacillati</taxon>
        <taxon>Actinomycetota</taxon>
        <taxon>Actinomycetes</taxon>
        <taxon>Micromonosporales</taxon>
        <taxon>Micromonosporaceae</taxon>
    </lineage>
</organism>
<dbReference type="InterPro" id="IPR014757">
    <property type="entry name" value="Tscrpt_reg_IclR_C"/>
</dbReference>
<dbReference type="Pfam" id="PF01614">
    <property type="entry name" value="IclR_C"/>
    <property type="match status" value="1"/>
</dbReference>
<evidence type="ECO:0000313" key="7">
    <source>
        <dbReference type="Proteomes" id="UP001230908"/>
    </source>
</evidence>
<keyword evidence="1" id="KW-0805">Transcription regulation</keyword>
<evidence type="ECO:0000256" key="1">
    <source>
        <dbReference type="ARBA" id="ARBA00023015"/>
    </source>
</evidence>
<dbReference type="SMART" id="SM00346">
    <property type="entry name" value="HTH_ICLR"/>
    <property type="match status" value="1"/>
</dbReference>
<protein>
    <submittedName>
        <fullName evidence="6">IclR family transcriptional regulator</fullName>
    </submittedName>
</protein>
<keyword evidence="3" id="KW-0804">Transcription</keyword>
<dbReference type="EMBL" id="JAVHUY010000007">
    <property type="protein sequence ID" value="MDQ7904785.1"/>
    <property type="molecule type" value="Genomic_DNA"/>
</dbReference>
<dbReference type="Proteomes" id="UP001230908">
    <property type="component" value="Unassembled WGS sequence"/>
</dbReference>
<evidence type="ECO:0000256" key="2">
    <source>
        <dbReference type="ARBA" id="ARBA00023125"/>
    </source>
</evidence>
<dbReference type="SUPFAM" id="SSF55781">
    <property type="entry name" value="GAF domain-like"/>
    <property type="match status" value="1"/>
</dbReference>
<evidence type="ECO:0000259" key="5">
    <source>
        <dbReference type="PROSITE" id="PS51078"/>
    </source>
</evidence>
<evidence type="ECO:0000259" key="4">
    <source>
        <dbReference type="PROSITE" id="PS51077"/>
    </source>
</evidence>
<sequence>MTAEPPSAVEKVLLVLDAVTTERRLSDICRATGLPLSTAHRILNELAAAGWVRQDHDRGYAPHTRLLGLAGRLINKGGHAELVRHAIHRLNETTGYTIHLGVRQGDQVLYTEKLDGQRAYQMRSYIGQAVHLHSTAMGKAILARLPEPEVTAIAARTGLPAMTPATITDPAQLTAHLAQIRARGWAWDDGENEQHTRCIAAAVLDDRGVPVAGISISGLEYDLSPDRAAEFATPLLDAAEEIGRAFGAVGIRP</sequence>
<dbReference type="InterPro" id="IPR005471">
    <property type="entry name" value="Tscrpt_reg_IclR_N"/>
</dbReference>
<dbReference type="PANTHER" id="PTHR30136:SF24">
    <property type="entry name" value="HTH-TYPE TRANSCRIPTIONAL REPRESSOR ALLR"/>
    <property type="match status" value="1"/>
</dbReference>
<evidence type="ECO:0000313" key="6">
    <source>
        <dbReference type="EMBL" id="MDQ7904785.1"/>
    </source>
</evidence>
<dbReference type="PROSITE" id="PS51077">
    <property type="entry name" value="HTH_ICLR"/>
    <property type="match status" value="1"/>
</dbReference>
<dbReference type="PROSITE" id="PS51078">
    <property type="entry name" value="ICLR_ED"/>
    <property type="match status" value="1"/>
</dbReference>
<dbReference type="InterPro" id="IPR036390">
    <property type="entry name" value="WH_DNA-bd_sf"/>
</dbReference>